<dbReference type="EMBL" id="JAYMYQ010000003">
    <property type="protein sequence ID" value="KAK7344892.1"/>
    <property type="molecule type" value="Genomic_DNA"/>
</dbReference>
<proteinExistence type="predicted"/>
<dbReference type="AlphaFoldDB" id="A0AAN9LZ88"/>
<accession>A0AAN9LZ88</accession>
<gene>
    <name evidence="1" type="ORF">VNO77_15104</name>
</gene>
<name>A0AAN9LZ88_CANGL</name>
<protein>
    <submittedName>
        <fullName evidence="1">Uncharacterized protein</fullName>
    </submittedName>
</protein>
<dbReference type="Proteomes" id="UP001367508">
    <property type="component" value="Unassembled WGS sequence"/>
</dbReference>
<reference evidence="1 2" key="1">
    <citation type="submission" date="2024-01" db="EMBL/GenBank/DDBJ databases">
        <title>The genomes of 5 underutilized Papilionoideae crops provide insights into root nodulation and disease resistanc.</title>
        <authorList>
            <person name="Jiang F."/>
        </authorList>
    </citation>
    <scope>NUCLEOTIDE SEQUENCE [LARGE SCALE GENOMIC DNA]</scope>
    <source>
        <strain evidence="1">LVBAO_FW01</strain>
        <tissue evidence="1">Leaves</tissue>
    </source>
</reference>
<evidence type="ECO:0000313" key="2">
    <source>
        <dbReference type="Proteomes" id="UP001367508"/>
    </source>
</evidence>
<keyword evidence="2" id="KW-1185">Reference proteome</keyword>
<sequence length="92" mass="10865">MAVAPNTSEKTTLWTRINEMQAAPSCKDKQSTCTLCQSRHGKHESWAWRHLRLGVRPRHPTYVEFFNVEWVSMQRELIAKARGTSQYIYWLQ</sequence>
<evidence type="ECO:0000313" key="1">
    <source>
        <dbReference type="EMBL" id="KAK7344892.1"/>
    </source>
</evidence>
<comment type="caution">
    <text evidence="1">The sequence shown here is derived from an EMBL/GenBank/DDBJ whole genome shotgun (WGS) entry which is preliminary data.</text>
</comment>
<organism evidence="1 2">
    <name type="scientific">Canavalia gladiata</name>
    <name type="common">Sword bean</name>
    <name type="synonym">Dolichos gladiatus</name>
    <dbReference type="NCBI Taxonomy" id="3824"/>
    <lineage>
        <taxon>Eukaryota</taxon>
        <taxon>Viridiplantae</taxon>
        <taxon>Streptophyta</taxon>
        <taxon>Embryophyta</taxon>
        <taxon>Tracheophyta</taxon>
        <taxon>Spermatophyta</taxon>
        <taxon>Magnoliopsida</taxon>
        <taxon>eudicotyledons</taxon>
        <taxon>Gunneridae</taxon>
        <taxon>Pentapetalae</taxon>
        <taxon>rosids</taxon>
        <taxon>fabids</taxon>
        <taxon>Fabales</taxon>
        <taxon>Fabaceae</taxon>
        <taxon>Papilionoideae</taxon>
        <taxon>50 kb inversion clade</taxon>
        <taxon>NPAAA clade</taxon>
        <taxon>indigoferoid/millettioid clade</taxon>
        <taxon>Phaseoleae</taxon>
        <taxon>Canavalia</taxon>
    </lineage>
</organism>